<dbReference type="Proteomes" id="UP000005089">
    <property type="component" value="Unassembled WGS sequence"/>
</dbReference>
<evidence type="ECO:0000256" key="4">
    <source>
        <dbReference type="ARBA" id="ARBA00049417"/>
    </source>
</evidence>
<dbReference type="InterPro" id="IPR004617">
    <property type="entry name" value="ApaH"/>
</dbReference>
<dbReference type="HOGENOM" id="CLU_056184_1_0_4"/>
<name>C3XAN9_OXAFO</name>
<protein>
    <recommendedName>
        <fullName evidence="5">Bis(5'-nucleosyl)-tetraphosphatase, symmetrical</fullName>
        <ecNumber evidence="5">3.6.1.41</ecNumber>
    </recommendedName>
    <alternativeName>
        <fullName evidence="5">Ap4A hydrolase</fullName>
    </alternativeName>
    <alternativeName>
        <fullName evidence="5">Diadenosine 5',5'''-P1,P4-tetraphosphate pyrophosphohydrolase</fullName>
    </alternativeName>
    <alternativeName>
        <fullName evidence="5">Diadenosine tetraphosphatase</fullName>
    </alternativeName>
</protein>
<dbReference type="Pfam" id="PF00149">
    <property type="entry name" value="Metallophos"/>
    <property type="match status" value="1"/>
</dbReference>
<dbReference type="EMBL" id="GG658170">
    <property type="protein sequence ID" value="EEO30265.1"/>
    <property type="molecule type" value="Genomic_DNA"/>
</dbReference>
<dbReference type="SUPFAM" id="SSF56300">
    <property type="entry name" value="Metallo-dependent phosphatases"/>
    <property type="match status" value="1"/>
</dbReference>
<organism evidence="7 8">
    <name type="scientific">Oxalobacter formigenes OXCC13</name>
    <dbReference type="NCBI Taxonomy" id="556269"/>
    <lineage>
        <taxon>Bacteria</taxon>
        <taxon>Pseudomonadati</taxon>
        <taxon>Pseudomonadota</taxon>
        <taxon>Betaproteobacteria</taxon>
        <taxon>Burkholderiales</taxon>
        <taxon>Oxalobacteraceae</taxon>
        <taxon>Oxalobacter</taxon>
    </lineage>
</organism>
<evidence type="ECO:0000256" key="5">
    <source>
        <dbReference type="HAMAP-Rule" id="MF_00199"/>
    </source>
</evidence>
<dbReference type="RefSeq" id="WP_005881316.1">
    <property type="nucleotide sequence ID" value="NZ_CP019430.1"/>
</dbReference>
<dbReference type="PANTHER" id="PTHR40942">
    <property type="match status" value="1"/>
</dbReference>
<dbReference type="NCBIfam" id="NF001204">
    <property type="entry name" value="PRK00166.1"/>
    <property type="match status" value="1"/>
</dbReference>
<evidence type="ECO:0000256" key="3">
    <source>
        <dbReference type="ARBA" id="ARBA00022801"/>
    </source>
</evidence>
<dbReference type="AlphaFoldDB" id="C3XAN9"/>
<comment type="function">
    <text evidence="1 5">Hydrolyzes diadenosine 5',5'''-P1,P4-tetraphosphate to yield ADP.</text>
</comment>
<reference evidence="7 8" key="1">
    <citation type="submission" date="2009-02" db="EMBL/GenBank/DDBJ databases">
        <title>The Genome Sequence of Oxalobacter formigenes OXCC13.</title>
        <authorList>
            <consortium name="The Broad Institute Genome Sequencing Platform"/>
            <person name="Ward D."/>
            <person name="Young S.K."/>
            <person name="Kodira C.D."/>
            <person name="Zeng Q."/>
            <person name="Koehrsen M."/>
            <person name="Alvarado L."/>
            <person name="Berlin A."/>
            <person name="Borenstein D."/>
            <person name="Chen Z."/>
            <person name="Engels R."/>
            <person name="Freedman E."/>
            <person name="Gellesch M."/>
            <person name="Goldberg J."/>
            <person name="Griggs A."/>
            <person name="Gujja S."/>
            <person name="Heiman D."/>
            <person name="Hepburn T."/>
            <person name="Howarth C."/>
            <person name="Jen D."/>
            <person name="Larson L."/>
            <person name="Lewis B."/>
            <person name="Mehta T."/>
            <person name="Park D."/>
            <person name="Pearson M."/>
            <person name="Roberts A."/>
            <person name="Saif S."/>
            <person name="Shea T."/>
            <person name="Shenoy N."/>
            <person name="Sisk P."/>
            <person name="Stolte C."/>
            <person name="Sykes S."/>
            <person name="Walk T."/>
            <person name="White J."/>
            <person name="Yandava C."/>
            <person name="Allison M.J."/>
            <person name="Lander E."/>
            <person name="Nusbaum C."/>
            <person name="Galagan J."/>
            <person name="Birren B."/>
        </authorList>
    </citation>
    <scope>NUCLEOTIDE SEQUENCE [LARGE SCALE GENOMIC DNA]</scope>
    <source>
        <strain evidence="7 8">OXCC13</strain>
    </source>
</reference>
<dbReference type="STRING" id="847.BRW83_0826"/>
<dbReference type="NCBIfam" id="TIGR00668">
    <property type="entry name" value="apaH"/>
    <property type="match status" value="1"/>
</dbReference>
<evidence type="ECO:0000259" key="6">
    <source>
        <dbReference type="Pfam" id="PF00149"/>
    </source>
</evidence>
<gene>
    <name evidence="5 7" type="primary">apaH</name>
    <name evidence="7" type="ORF">OFBG_01293</name>
</gene>
<dbReference type="eggNOG" id="COG0639">
    <property type="taxonomic scope" value="Bacteria"/>
</dbReference>
<feature type="domain" description="Calcineurin-like phosphoesterase" evidence="6">
    <location>
        <begin position="4"/>
        <end position="152"/>
    </location>
</feature>
<accession>C3XAN9</accession>
<dbReference type="PIRSF" id="PIRSF000903">
    <property type="entry name" value="B5n-ttraPtase_sm"/>
    <property type="match status" value="1"/>
</dbReference>
<dbReference type="GeneID" id="77134720"/>
<dbReference type="CDD" id="cd07422">
    <property type="entry name" value="MPP_ApaH"/>
    <property type="match status" value="1"/>
</dbReference>
<comment type="similarity">
    <text evidence="2 5">Belongs to the Ap4A hydrolase family.</text>
</comment>
<dbReference type="OrthoDB" id="9807890at2"/>
<keyword evidence="3 5" id="KW-0378">Hydrolase</keyword>
<dbReference type="GO" id="GO:0008803">
    <property type="term" value="F:bis(5'-nucleosyl)-tetraphosphatase (symmetrical) activity"/>
    <property type="evidence" value="ECO:0007669"/>
    <property type="project" value="UniProtKB-UniRule"/>
</dbReference>
<dbReference type="PANTHER" id="PTHR40942:SF4">
    <property type="entry name" value="CYTOCHROME C5"/>
    <property type="match status" value="1"/>
</dbReference>
<evidence type="ECO:0000313" key="7">
    <source>
        <dbReference type="EMBL" id="EEO30265.1"/>
    </source>
</evidence>
<keyword evidence="8" id="KW-1185">Reference proteome</keyword>
<evidence type="ECO:0000256" key="2">
    <source>
        <dbReference type="ARBA" id="ARBA00005419"/>
    </source>
</evidence>
<evidence type="ECO:0000313" key="8">
    <source>
        <dbReference type="Proteomes" id="UP000005089"/>
    </source>
</evidence>
<evidence type="ECO:0000256" key="1">
    <source>
        <dbReference type="ARBA" id="ARBA00003413"/>
    </source>
</evidence>
<dbReference type="EC" id="3.6.1.41" evidence="5"/>
<dbReference type="HAMAP" id="MF_00199">
    <property type="entry name" value="ApaH"/>
    <property type="match status" value="1"/>
</dbReference>
<dbReference type="InterPro" id="IPR029052">
    <property type="entry name" value="Metallo-depent_PP-like"/>
</dbReference>
<dbReference type="InterPro" id="IPR004843">
    <property type="entry name" value="Calcineurin-like_PHP"/>
</dbReference>
<dbReference type="Gene3D" id="3.60.21.10">
    <property type="match status" value="1"/>
</dbReference>
<proteinExistence type="inferred from homology"/>
<comment type="catalytic activity">
    <reaction evidence="4 5">
        <text>P(1),P(4)-bis(5'-adenosyl) tetraphosphate + H2O = 2 ADP + 2 H(+)</text>
        <dbReference type="Rhea" id="RHEA:24252"/>
        <dbReference type="ChEBI" id="CHEBI:15377"/>
        <dbReference type="ChEBI" id="CHEBI:15378"/>
        <dbReference type="ChEBI" id="CHEBI:58141"/>
        <dbReference type="ChEBI" id="CHEBI:456216"/>
        <dbReference type="EC" id="3.6.1.41"/>
    </reaction>
</comment>
<sequence>MTSYALGDIQGCQPQMQELLEMIERESPYAKLLFAGDLVNRGPNSLDALRQVKNLEEKAVTVLGNHDLHLLAVAAGIGQIKPGDSIQPILDAPDRDELIDWLRHRPMAYTDDDYLLVHAGVLPQWDLNKTMELAHEVEMVLRGSDWKAFLKEMYGNVPNQWDDGLTGTARLRCIVNGLTRLRFCKADGEMEFASKMGTSEAPAGYMPWFDVPDRKTKDVTLVFGHWSTLGLLLRDNLIALDTGCVWGGQLTAVRLDDRSVFQVACPDFLEPFGAERT</sequence>